<proteinExistence type="predicted"/>
<name>A0A1F6A3G2_9BACT</name>
<protein>
    <submittedName>
        <fullName evidence="2">Uncharacterized protein</fullName>
    </submittedName>
</protein>
<evidence type="ECO:0000313" key="3">
    <source>
        <dbReference type="Proteomes" id="UP000177871"/>
    </source>
</evidence>
<dbReference type="Proteomes" id="UP000177871">
    <property type="component" value="Unassembled WGS sequence"/>
</dbReference>
<dbReference type="EMBL" id="MFJK01000008">
    <property type="protein sequence ID" value="OGG19215.1"/>
    <property type="molecule type" value="Genomic_DNA"/>
</dbReference>
<sequence length="84" mass="9028">MGPAIILETRGSGKNKEGFLTAEGTDGTSAAIVKGTDRPNHDGWLPLDEQKLRARQIAKAEPNIPVVIIDLDAKRQALEARKAP</sequence>
<dbReference type="STRING" id="1798381.A2721_00050"/>
<organism evidence="2 3">
    <name type="scientific">Candidatus Gottesmanbacteria bacterium RIFCSPHIGHO2_01_FULL_47_48</name>
    <dbReference type="NCBI Taxonomy" id="1798381"/>
    <lineage>
        <taxon>Bacteria</taxon>
        <taxon>Candidatus Gottesmaniibacteriota</taxon>
    </lineage>
</organism>
<comment type="caution">
    <text evidence="2">The sequence shown here is derived from an EMBL/GenBank/DDBJ whole genome shotgun (WGS) entry which is preliminary data.</text>
</comment>
<dbReference type="AlphaFoldDB" id="A0A1F6A3G2"/>
<reference evidence="2 3" key="1">
    <citation type="journal article" date="2016" name="Nat. Commun.">
        <title>Thousands of microbial genomes shed light on interconnected biogeochemical processes in an aquifer system.</title>
        <authorList>
            <person name="Anantharaman K."/>
            <person name="Brown C.T."/>
            <person name="Hug L.A."/>
            <person name="Sharon I."/>
            <person name="Castelle C.J."/>
            <person name="Probst A.J."/>
            <person name="Thomas B.C."/>
            <person name="Singh A."/>
            <person name="Wilkins M.J."/>
            <person name="Karaoz U."/>
            <person name="Brodie E.L."/>
            <person name="Williams K.H."/>
            <person name="Hubbard S.S."/>
            <person name="Banfield J.F."/>
        </authorList>
    </citation>
    <scope>NUCLEOTIDE SEQUENCE [LARGE SCALE GENOMIC DNA]</scope>
</reference>
<evidence type="ECO:0000256" key="1">
    <source>
        <dbReference type="SAM" id="MobiDB-lite"/>
    </source>
</evidence>
<accession>A0A1F6A3G2</accession>
<gene>
    <name evidence="2" type="ORF">A2721_00050</name>
</gene>
<feature type="region of interest" description="Disordered" evidence="1">
    <location>
        <begin position="1"/>
        <end position="22"/>
    </location>
</feature>
<evidence type="ECO:0000313" key="2">
    <source>
        <dbReference type="EMBL" id="OGG19215.1"/>
    </source>
</evidence>